<evidence type="ECO:0000313" key="3">
    <source>
        <dbReference type="Proteomes" id="UP000236291"/>
    </source>
</evidence>
<feature type="region of interest" description="Disordered" evidence="1">
    <location>
        <begin position="1"/>
        <end position="24"/>
    </location>
</feature>
<evidence type="ECO:0000313" key="2">
    <source>
        <dbReference type="EMBL" id="PNX87419.1"/>
    </source>
</evidence>
<feature type="non-terminal residue" evidence="2">
    <location>
        <position position="1"/>
    </location>
</feature>
<reference evidence="2 3" key="2">
    <citation type="journal article" date="2017" name="Front. Plant Sci.">
        <title>Gene Classification and Mining of Molecular Markers Useful in Red Clover (Trifolium pratense) Breeding.</title>
        <authorList>
            <person name="Istvanek J."/>
            <person name="Dluhosova J."/>
            <person name="Dluhos P."/>
            <person name="Patkova L."/>
            <person name="Nedelnik J."/>
            <person name="Repkova J."/>
        </authorList>
    </citation>
    <scope>NUCLEOTIDE SEQUENCE [LARGE SCALE GENOMIC DNA]</scope>
    <source>
        <strain evidence="3">cv. Tatra</strain>
        <tissue evidence="2">Young leaves</tissue>
    </source>
</reference>
<accession>A0A2K3M9H1</accession>
<sequence>IVGIPSPDSNVSIPSPDSNVSIPSPDSDCEYSLTGFRLRSLTGFKCEYSLTGFKREYSLIGFKVFKVGVFPHQIQIVSIPSPDSNFQIVSIPSPDSNCELSLTRQIASFRSPD</sequence>
<comment type="caution">
    <text evidence="2">The sequence shown here is derived from an EMBL/GenBank/DDBJ whole genome shotgun (WGS) entry which is preliminary data.</text>
</comment>
<feature type="compositionally biased region" description="Polar residues" evidence="1">
    <location>
        <begin position="7"/>
        <end position="24"/>
    </location>
</feature>
<dbReference type="Proteomes" id="UP000236291">
    <property type="component" value="Unassembled WGS sequence"/>
</dbReference>
<name>A0A2K3M9H1_TRIPR</name>
<reference evidence="2 3" key="1">
    <citation type="journal article" date="2014" name="Am. J. Bot.">
        <title>Genome assembly and annotation for red clover (Trifolium pratense; Fabaceae).</title>
        <authorList>
            <person name="Istvanek J."/>
            <person name="Jaros M."/>
            <person name="Krenek A."/>
            <person name="Repkova J."/>
        </authorList>
    </citation>
    <scope>NUCLEOTIDE SEQUENCE [LARGE SCALE GENOMIC DNA]</scope>
    <source>
        <strain evidence="3">cv. Tatra</strain>
        <tissue evidence="2">Young leaves</tissue>
    </source>
</reference>
<gene>
    <name evidence="2" type="ORF">L195_g043507</name>
</gene>
<evidence type="ECO:0000256" key="1">
    <source>
        <dbReference type="SAM" id="MobiDB-lite"/>
    </source>
</evidence>
<dbReference type="AlphaFoldDB" id="A0A2K3M9H1"/>
<organism evidence="2 3">
    <name type="scientific">Trifolium pratense</name>
    <name type="common">Red clover</name>
    <dbReference type="NCBI Taxonomy" id="57577"/>
    <lineage>
        <taxon>Eukaryota</taxon>
        <taxon>Viridiplantae</taxon>
        <taxon>Streptophyta</taxon>
        <taxon>Embryophyta</taxon>
        <taxon>Tracheophyta</taxon>
        <taxon>Spermatophyta</taxon>
        <taxon>Magnoliopsida</taxon>
        <taxon>eudicotyledons</taxon>
        <taxon>Gunneridae</taxon>
        <taxon>Pentapetalae</taxon>
        <taxon>rosids</taxon>
        <taxon>fabids</taxon>
        <taxon>Fabales</taxon>
        <taxon>Fabaceae</taxon>
        <taxon>Papilionoideae</taxon>
        <taxon>50 kb inversion clade</taxon>
        <taxon>NPAAA clade</taxon>
        <taxon>Hologalegina</taxon>
        <taxon>IRL clade</taxon>
        <taxon>Trifolieae</taxon>
        <taxon>Trifolium</taxon>
    </lineage>
</organism>
<protein>
    <submittedName>
        <fullName evidence="2">Uncharacterized protein</fullName>
    </submittedName>
</protein>
<dbReference type="EMBL" id="ASHM01053796">
    <property type="protein sequence ID" value="PNX87419.1"/>
    <property type="molecule type" value="Genomic_DNA"/>
</dbReference>
<proteinExistence type="predicted"/>